<evidence type="ECO:0000259" key="6">
    <source>
        <dbReference type="Pfam" id="PF01918"/>
    </source>
</evidence>
<evidence type="ECO:0000313" key="10">
    <source>
        <dbReference type="Proteomes" id="UP000317265"/>
    </source>
</evidence>
<dbReference type="GO" id="GO:0005737">
    <property type="term" value="C:cytoplasm"/>
    <property type="evidence" value="ECO:0007669"/>
    <property type="project" value="UniProtKB-SubCell"/>
</dbReference>
<dbReference type="Proteomes" id="UP000317265">
    <property type="component" value="Unassembled WGS sequence"/>
</dbReference>
<dbReference type="InterPro" id="IPR002775">
    <property type="entry name" value="DNA/RNA-bd_Alba-like"/>
</dbReference>
<reference evidence="7 9" key="2">
    <citation type="journal article" date="2019" name="Nat. Microbiol.">
        <title>Wide diversity of methane and short-chain alkane metabolisms in uncultured archaea.</title>
        <authorList>
            <person name="Borrel G."/>
            <person name="Adam P.S."/>
            <person name="McKay L.J."/>
            <person name="Chen L.X."/>
            <person name="Sierra-Garcia I.N."/>
            <person name="Sieber C.M."/>
            <person name="Letourneur Q."/>
            <person name="Ghozlane A."/>
            <person name="Andersen G.L."/>
            <person name="Li W.J."/>
            <person name="Hallam S.J."/>
            <person name="Muyzer G."/>
            <person name="de Oliveira V.M."/>
            <person name="Inskeep W.P."/>
            <person name="Banfield J.F."/>
            <person name="Gribaldo S."/>
        </authorList>
    </citation>
    <scope>NUCLEOTIDE SEQUENCE [LARGE SCALE GENOMIC DNA]</scope>
    <source>
        <strain evidence="7">Verst-YHS</strain>
    </source>
</reference>
<dbReference type="GO" id="GO:0005694">
    <property type="term" value="C:chromosome"/>
    <property type="evidence" value="ECO:0007669"/>
    <property type="project" value="UniProtKB-SubCell"/>
</dbReference>
<evidence type="ECO:0000313" key="8">
    <source>
        <dbReference type="EMBL" id="TDA40027.1"/>
    </source>
</evidence>
<evidence type="ECO:0000256" key="1">
    <source>
        <dbReference type="ARBA" id="ARBA00008018"/>
    </source>
</evidence>
<dbReference type="GO" id="GO:0003690">
    <property type="term" value="F:double-stranded DNA binding"/>
    <property type="evidence" value="ECO:0007669"/>
    <property type="project" value="UniProtKB-UniRule"/>
</dbReference>
<evidence type="ECO:0000256" key="5">
    <source>
        <dbReference type="HAMAP-Rule" id="MF_01122"/>
    </source>
</evidence>
<dbReference type="AlphaFoldDB" id="A0A520KFQ7"/>
<evidence type="ECO:0000313" key="9">
    <source>
        <dbReference type="Proteomes" id="UP000316080"/>
    </source>
</evidence>
<comment type="function">
    <text evidence="5">Binds double-stranded DNA tightly but without sequence specificity. Involved in DNA compaction.</text>
</comment>
<feature type="modified residue" description="N6-acetyllysine" evidence="5">
    <location>
        <position position="24"/>
    </location>
</feature>
<keyword evidence="5" id="KW-0226">DNA condensation</keyword>
<keyword evidence="5" id="KW-0007">Acetylation</keyword>
<dbReference type="Pfam" id="PF01918">
    <property type="entry name" value="Alba"/>
    <property type="match status" value="1"/>
</dbReference>
<comment type="PTM">
    <text evidence="5">Acetylated. Acetylation at Lys-24 decreases DNA-binding affinity.</text>
</comment>
<dbReference type="Gene3D" id="3.30.110.20">
    <property type="entry name" value="Alba-like domain"/>
    <property type="match status" value="1"/>
</dbReference>
<keyword evidence="4 5" id="KW-0238">DNA-binding</keyword>
<evidence type="ECO:0000256" key="2">
    <source>
        <dbReference type="ARBA" id="ARBA00022454"/>
    </source>
</evidence>
<proteinExistence type="inferred from homology"/>
<dbReference type="EMBL" id="QNVI01000016">
    <property type="protein sequence ID" value="TDA40027.1"/>
    <property type="molecule type" value="Genomic_DNA"/>
</dbReference>
<organism evidence="7 9">
    <name type="scientific">Thermoproteota archaeon</name>
    <dbReference type="NCBI Taxonomy" id="2056631"/>
    <lineage>
        <taxon>Archaea</taxon>
        <taxon>Thermoproteota</taxon>
    </lineage>
</organism>
<dbReference type="GO" id="GO:0003723">
    <property type="term" value="F:RNA binding"/>
    <property type="evidence" value="ECO:0007669"/>
    <property type="project" value="InterPro"/>
</dbReference>
<feature type="domain" description="DNA/RNA-binding protein Alba-like" evidence="6">
    <location>
        <begin position="19"/>
        <end position="79"/>
    </location>
</feature>
<protein>
    <recommendedName>
        <fullName evidence="5">DNA/RNA-binding protein Alba</fullName>
    </recommendedName>
</protein>
<comment type="subcellular location">
    <subcellularLocation>
        <location evidence="5">Cytoplasm</location>
    </subcellularLocation>
    <subcellularLocation>
        <location evidence="5">Chromosome</location>
    </subcellularLocation>
</comment>
<evidence type="ECO:0000313" key="7">
    <source>
        <dbReference type="EMBL" id="RZN56367.1"/>
    </source>
</evidence>
<dbReference type="NCBIfam" id="TIGR00285">
    <property type="entry name" value="DNA-binding protein Alba"/>
    <property type="match status" value="1"/>
</dbReference>
<accession>A0A520KFQ7</accession>
<keyword evidence="2 5" id="KW-0158">Chromosome</keyword>
<evidence type="ECO:0000256" key="4">
    <source>
        <dbReference type="ARBA" id="ARBA00023125"/>
    </source>
</evidence>
<dbReference type="NCBIfam" id="NF003088">
    <property type="entry name" value="PRK04015.1"/>
    <property type="match status" value="1"/>
</dbReference>
<dbReference type="SUPFAM" id="SSF82704">
    <property type="entry name" value="AlbA-like"/>
    <property type="match status" value="1"/>
</dbReference>
<dbReference type="GO" id="GO:0030261">
    <property type="term" value="P:chromosome condensation"/>
    <property type="evidence" value="ECO:0007669"/>
    <property type="project" value="UniProtKB-KW"/>
</dbReference>
<gene>
    <name evidence="5 7" type="primary">albA</name>
    <name evidence="8" type="ORF">DSO09_01490</name>
    <name evidence="7" type="ORF">EF809_03070</name>
</gene>
<keyword evidence="3 5" id="KW-0963">Cytoplasm</keyword>
<dbReference type="InterPro" id="IPR013795">
    <property type="entry name" value="DNA/RNA-bd_Alba"/>
</dbReference>
<dbReference type="EMBL" id="RXIH01000025">
    <property type="protein sequence ID" value="RZN56367.1"/>
    <property type="molecule type" value="Genomic_DNA"/>
</dbReference>
<comment type="caution">
    <text evidence="7">The sequence shown here is derived from an EMBL/GenBank/DDBJ whole genome shotgun (WGS) entry which is preliminary data.</text>
</comment>
<name>A0A520KFQ7_9CREN</name>
<dbReference type="InterPro" id="IPR036882">
    <property type="entry name" value="Alba-like_dom_sf"/>
</dbReference>
<reference evidence="8 10" key="1">
    <citation type="journal article" date="2019" name="Nat. Microbiol.">
        <title>Expanding anaerobic alkane metabolism in the domain of Archaea.</title>
        <authorList>
            <person name="Wang Y."/>
            <person name="Wegener G."/>
            <person name="Hou J."/>
            <person name="Wang F."/>
            <person name="Xiao X."/>
        </authorList>
    </citation>
    <scope>NUCLEOTIDE SEQUENCE [LARGE SCALE GENOMIC DNA]</scope>
    <source>
        <strain evidence="8">WYZ-LMO11</strain>
    </source>
</reference>
<sequence>MAETQKSQPQKPKEVLKDVVLVGKKPLMSYVMAALMQLTQSDSITIKARGRAISRAVDVAQILTNRFLGDSSIKSIKIDTETIGDPPRNVSIIEIVVSGKPLKK</sequence>
<dbReference type="HAMAP" id="MF_01122">
    <property type="entry name" value="AlbA"/>
    <property type="match status" value="1"/>
</dbReference>
<dbReference type="Proteomes" id="UP000316080">
    <property type="component" value="Unassembled WGS sequence"/>
</dbReference>
<evidence type="ECO:0000256" key="3">
    <source>
        <dbReference type="ARBA" id="ARBA00022490"/>
    </source>
</evidence>
<comment type="similarity">
    <text evidence="1 5">Belongs to the histone-like Alba family.</text>
</comment>